<dbReference type="AlphaFoldDB" id="A0A7N0T894"/>
<keyword evidence="9" id="KW-1185">Reference proteome</keyword>
<sequence length="320" mass="34959">MKMNCFTASMGLLLLVANLLILGTASPETVPAFMWSPHEDLYSNNKIKEVVNYQTLAQEDLANSVLSEGGWSNLLCTEEELHQQPLDLAVVFVGRELRTSDLSRNNHHVQDSALVDLLKASFTGSSYSMSFPYVATSGVQTMESSLIAGFSKTCGYGHEKNRVAFTESCSVKGIEYRKLSDLQSVHDFVSSSVGKSKVAADLLVFCHPDSEKPYGSEGEALTELIRSLEQSGVKYAALYISDPFRSIQYPSQRDVDRFLAESSNASSTANSTTCDEVCQIKSSLLEALLVAVVLLIILISGLCCMMGIDSPTRFETPQDT</sequence>
<evidence type="ECO:0000313" key="8">
    <source>
        <dbReference type="EnsemblPlants" id="Kaladp0025s0043.1.v1.1"/>
    </source>
</evidence>
<organism evidence="8 9">
    <name type="scientific">Kalanchoe fedtschenkoi</name>
    <name type="common">Lavender scallops</name>
    <name type="synonym">South American air plant</name>
    <dbReference type="NCBI Taxonomy" id="63787"/>
    <lineage>
        <taxon>Eukaryota</taxon>
        <taxon>Viridiplantae</taxon>
        <taxon>Streptophyta</taxon>
        <taxon>Embryophyta</taxon>
        <taxon>Tracheophyta</taxon>
        <taxon>Spermatophyta</taxon>
        <taxon>Magnoliopsida</taxon>
        <taxon>eudicotyledons</taxon>
        <taxon>Gunneridae</taxon>
        <taxon>Pentapetalae</taxon>
        <taxon>Saxifragales</taxon>
        <taxon>Crassulaceae</taxon>
        <taxon>Kalanchoe</taxon>
    </lineage>
</organism>
<accession>A0A7N0T894</accession>
<evidence type="ECO:0000256" key="4">
    <source>
        <dbReference type="ARBA" id="ARBA00023136"/>
    </source>
</evidence>
<keyword evidence="2 5" id="KW-0812">Transmembrane</keyword>
<feature type="signal peptide" evidence="6">
    <location>
        <begin position="1"/>
        <end position="25"/>
    </location>
</feature>
<feature type="chain" id="PRO_5029469469" description="V-type proton ATPase subunit S1/VOA1 transmembrane domain-containing protein" evidence="6">
    <location>
        <begin position="26"/>
        <end position="320"/>
    </location>
</feature>
<evidence type="ECO:0000259" key="7">
    <source>
        <dbReference type="Pfam" id="PF20520"/>
    </source>
</evidence>
<keyword evidence="6" id="KW-0732">Signal</keyword>
<dbReference type="PANTHER" id="PTHR35285:SF1">
    <property type="entry name" value="2-C-METHYL-D-ERYTHRITOL 4-PHOSPHATE CYTIDYLYLTRANSFERASE"/>
    <property type="match status" value="1"/>
</dbReference>
<dbReference type="GO" id="GO:0016020">
    <property type="term" value="C:membrane"/>
    <property type="evidence" value="ECO:0007669"/>
    <property type="project" value="UniProtKB-SubCell"/>
</dbReference>
<evidence type="ECO:0000256" key="6">
    <source>
        <dbReference type="SAM" id="SignalP"/>
    </source>
</evidence>
<comment type="subcellular location">
    <subcellularLocation>
        <location evidence="1">Membrane</location>
        <topology evidence="1">Single-pass membrane protein</topology>
    </subcellularLocation>
</comment>
<evidence type="ECO:0000313" key="9">
    <source>
        <dbReference type="Proteomes" id="UP000594263"/>
    </source>
</evidence>
<evidence type="ECO:0000256" key="1">
    <source>
        <dbReference type="ARBA" id="ARBA00004167"/>
    </source>
</evidence>
<evidence type="ECO:0000256" key="3">
    <source>
        <dbReference type="ARBA" id="ARBA00022989"/>
    </source>
</evidence>
<dbReference type="Pfam" id="PF20520">
    <property type="entry name" value="Ac45-VOA1_TM"/>
    <property type="match status" value="1"/>
</dbReference>
<dbReference type="OMA" id="NGFGDNH"/>
<dbReference type="EnsemblPlants" id="Kaladp0025s0043.1.v1.1">
    <property type="protein sequence ID" value="Kaladp0025s0043.1.v1.1"/>
    <property type="gene ID" value="Kaladp0025s0043.v1.1"/>
</dbReference>
<dbReference type="PANTHER" id="PTHR35285">
    <property type="entry name" value="2-C-METHYL-D-ERYTHRITOL 4-PHOSPHATE CYTIDYLYLTRANSFERASE"/>
    <property type="match status" value="1"/>
</dbReference>
<name>A0A7N0T894_KALFE</name>
<keyword evidence="4 5" id="KW-0472">Membrane</keyword>
<protein>
    <recommendedName>
        <fullName evidence="7">V-type proton ATPase subunit S1/VOA1 transmembrane domain-containing protein</fullName>
    </recommendedName>
</protein>
<proteinExistence type="predicted"/>
<dbReference type="InterPro" id="IPR046756">
    <property type="entry name" value="VAS1/VOA1_TM"/>
</dbReference>
<evidence type="ECO:0000256" key="5">
    <source>
        <dbReference type="SAM" id="Phobius"/>
    </source>
</evidence>
<keyword evidence="3 5" id="KW-1133">Transmembrane helix</keyword>
<feature type="transmembrane region" description="Helical" evidence="5">
    <location>
        <begin position="287"/>
        <end position="308"/>
    </location>
</feature>
<evidence type="ECO:0000256" key="2">
    <source>
        <dbReference type="ARBA" id="ARBA00022692"/>
    </source>
</evidence>
<reference evidence="8" key="1">
    <citation type="submission" date="2021-01" db="UniProtKB">
        <authorList>
            <consortium name="EnsemblPlants"/>
        </authorList>
    </citation>
    <scope>IDENTIFICATION</scope>
</reference>
<feature type="domain" description="V-type proton ATPase subunit S1/VOA1 transmembrane" evidence="7">
    <location>
        <begin position="285"/>
        <end position="315"/>
    </location>
</feature>
<dbReference type="Proteomes" id="UP000594263">
    <property type="component" value="Unplaced"/>
</dbReference>
<dbReference type="Gramene" id="Kaladp0025s0043.1.v1.1">
    <property type="protein sequence ID" value="Kaladp0025s0043.1.v1.1"/>
    <property type="gene ID" value="Kaladp0025s0043.v1.1"/>
</dbReference>